<sequence length="88" mass="10419">VTKLDNLLLYFCIKTCFSFKGKLNMSSLVNYDSDETLSEPDRKSSHEICHLAETIKEINKKQEHNEYTITLQKERIEHEQKRDDANRD</sequence>
<evidence type="ECO:0000313" key="1">
    <source>
        <dbReference type="EMBL" id="CAG8812603.1"/>
    </source>
</evidence>
<evidence type="ECO:0000313" key="2">
    <source>
        <dbReference type="Proteomes" id="UP000789405"/>
    </source>
</evidence>
<feature type="non-terminal residue" evidence="1">
    <location>
        <position position="1"/>
    </location>
</feature>
<dbReference type="EMBL" id="CAJVPY010049009">
    <property type="protein sequence ID" value="CAG8812603.1"/>
    <property type="molecule type" value="Genomic_DNA"/>
</dbReference>
<dbReference type="AlphaFoldDB" id="A0A9N9K5T5"/>
<dbReference type="Proteomes" id="UP000789405">
    <property type="component" value="Unassembled WGS sequence"/>
</dbReference>
<keyword evidence="2" id="KW-1185">Reference proteome</keyword>
<gene>
    <name evidence="1" type="ORF">DERYTH_LOCUS25661</name>
</gene>
<dbReference type="OrthoDB" id="10449842at2759"/>
<reference evidence="1" key="1">
    <citation type="submission" date="2021-06" db="EMBL/GenBank/DDBJ databases">
        <authorList>
            <person name="Kallberg Y."/>
            <person name="Tangrot J."/>
            <person name="Rosling A."/>
        </authorList>
    </citation>
    <scope>NUCLEOTIDE SEQUENCE</scope>
    <source>
        <strain evidence="1">MA453B</strain>
    </source>
</reference>
<comment type="caution">
    <text evidence="1">The sequence shown here is derived from an EMBL/GenBank/DDBJ whole genome shotgun (WGS) entry which is preliminary data.</text>
</comment>
<accession>A0A9N9K5T5</accession>
<protein>
    <submittedName>
        <fullName evidence="1">19959_t:CDS:1</fullName>
    </submittedName>
</protein>
<proteinExistence type="predicted"/>
<name>A0A9N9K5T5_9GLOM</name>
<organism evidence="1 2">
    <name type="scientific">Dentiscutata erythropus</name>
    <dbReference type="NCBI Taxonomy" id="1348616"/>
    <lineage>
        <taxon>Eukaryota</taxon>
        <taxon>Fungi</taxon>
        <taxon>Fungi incertae sedis</taxon>
        <taxon>Mucoromycota</taxon>
        <taxon>Glomeromycotina</taxon>
        <taxon>Glomeromycetes</taxon>
        <taxon>Diversisporales</taxon>
        <taxon>Gigasporaceae</taxon>
        <taxon>Dentiscutata</taxon>
    </lineage>
</organism>